<gene>
    <name evidence="5" type="ORF">ACFFGH_30730</name>
</gene>
<dbReference type="InterPro" id="IPR001478">
    <property type="entry name" value="PDZ"/>
</dbReference>
<feature type="active site" evidence="1">
    <location>
        <position position="307"/>
    </location>
</feature>
<keyword evidence="1" id="KW-0720">Serine protease</keyword>
<dbReference type="EC" id="3.4.21.53" evidence="1"/>
<sequence>MVLFLDTEPEAPPSTERRRRIGWLLLLIGLAAASVLALSPAPYVIEKPGPYYDTLGSVQFQGETVPLIEIPGEETYPTEGELTLLTVTIEGNPDRLPTWIDIALAWLQPSRTVVPVGVVYPPGSTVEDTTERSRIDMENSQREAIAAALTELDYEVPGHLLIAGTQEGGPSDGVLAEGDVVVSVNGDSFDDVTALREGIAANGTDQPAEVIVERDGEQETFQITPELSDGENPAPILGILVGAEYEFPIDVTIQLENVGGPSAGLMFALGIIDKLSPGALNGGEEVAGTGTITGTGNVGRIGGIRQKMYAALESGADWFLAPADNCPDVVGNVPDGLTVFPVATLDDAMEVLDAIRTDGGIEELATCEAG</sequence>
<evidence type="ECO:0000313" key="5">
    <source>
        <dbReference type="EMBL" id="MFC0682227.1"/>
    </source>
</evidence>
<keyword evidence="1" id="KW-0645">Protease</keyword>
<dbReference type="Gene3D" id="2.30.42.10">
    <property type="match status" value="1"/>
</dbReference>
<keyword evidence="2" id="KW-0472">Membrane</keyword>
<keyword evidence="2" id="KW-1133">Transmembrane helix</keyword>
<dbReference type="InterPro" id="IPR008269">
    <property type="entry name" value="Lon_proteolytic"/>
</dbReference>
<name>A0ABV6S0K5_9GAMM</name>
<reference evidence="5 6" key="1">
    <citation type="submission" date="2024-09" db="EMBL/GenBank/DDBJ databases">
        <authorList>
            <person name="Sun Q."/>
            <person name="Mori K."/>
        </authorList>
    </citation>
    <scope>NUCLEOTIDE SEQUENCE [LARGE SCALE GENOMIC DNA]</scope>
    <source>
        <strain evidence="5 6">KCTC 23076</strain>
    </source>
</reference>
<dbReference type="SUPFAM" id="SSF50156">
    <property type="entry name" value="PDZ domain-like"/>
    <property type="match status" value="1"/>
</dbReference>
<proteinExistence type="inferred from homology"/>
<organism evidence="5 6">
    <name type="scientific">Lysobacter korlensis</name>
    <dbReference type="NCBI Taxonomy" id="553636"/>
    <lineage>
        <taxon>Bacteria</taxon>
        <taxon>Pseudomonadati</taxon>
        <taxon>Pseudomonadota</taxon>
        <taxon>Gammaproteobacteria</taxon>
        <taxon>Lysobacterales</taxon>
        <taxon>Lysobacteraceae</taxon>
        <taxon>Lysobacter</taxon>
    </lineage>
</organism>
<feature type="domain" description="Lon proteolytic" evidence="4">
    <location>
        <begin position="256"/>
        <end position="355"/>
    </location>
</feature>
<dbReference type="InterPro" id="IPR020568">
    <property type="entry name" value="Ribosomal_Su5_D2-typ_SF"/>
</dbReference>
<feature type="transmembrane region" description="Helical" evidence="2">
    <location>
        <begin position="21"/>
        <end position="45"/>
    </location>
</feature>
<keyword evidence="6" id="KW-1185">Reference proteome</keyword>
<dbReference type="RefSeq" id="WP_386676057.1">
    <property type="nucleotide sequence ID" value="NZ_JBHLTG010000012.1"/>
</dbReference>
<dbReference type="EMBL" id="JBHLTG010000012">
    <property type="protein sequence ID" value="MFC0682227.1"/>
    <property type="molecule type" value="Genomic_DNA"/>
</dbReference>
<keyword evidence="2" id="KW-0812">Transmembrane</keyword>
<dbReference type="Pfam" id="PF13180">
    <property type="entry name" value="PDZ_2"/>
    <property type="match status" value="1"/>
</dbReference>
<evidence type="ECO:0000313" key="6">
    <source>
        <dbReference type="Proteomes" id="UP001589896"/>
    </source>
</evidence>
<evidence type="ECO:0000259" key="4">
    <source>
        <dbReference type="PROSITE" id="PS51786"/>
    </source>
</evidence>
<evidence type="ECO:0000256" key="2">
    <source>
        <dbReference type="SAM" id="Phobius"/>
    </source>
</evidence>
<comment type="catalytic activity">
    <reaction evidence="1">
        <text>Hydrolysis of proteins in presence of ATP.</text>
        <dbReference type="EC" id="3.4.21.53"/>
    </reaction>
</comment>
<dbReference type="PANTHER" id="PTHR10046">
    <property type="entry name" value="ATP DEPENDENT LON PROTEASE FAMILY MEMBER"/>
    <property type="match status" value="1"/>
</dbReference>
<dbReference type="SUPFAM" id="SSF54211">
    <property type="entry name" value="Ribosomal protein S5 domain 2-like"/>
    <property type="match status" value="1"/>
</dbReference>
<accession>A0ABV6S0K5</accession>
<dbReference type="PROSITE" id="PS50106">
    <property type="entry name" value="PDZ"/>
    <property type="match status" value="1"/>
</dbReference>
<comment type="similarity">
    <text evidence="1">Belongs to the peptidase S16 family.</text>
</comment>
<feature type="active site" evidence="1">
    <location>
        <position position="262"/>
    </location>
</feature>
<evidence type="ECO:0000259" key="3">
    <source>
        <dbReference type="PROSITE" id="PS50106"/>
    </source>
</evidence>
<dbReference type="InterPro" id="IPR014721">
    <property type="entry name" value="Ribsml_uS5_D2-typ_fold_subgr"/>
</dbReference>
<dbReference type="InterPro" id="IPR027065">
    <property type="entry name" value="Lon_Prtase"/>
</dbReference>
<dbReference type="Gene3D" id="3.30.230.10">
    <property type="match status" value="1"/>
</dbReference>
<dbReference type="Pfam" id="PF05362">
    <property type="entry name" value="Lon_C"/>
    <property type="match status" value="1"/>
</dbReference>
<dbReference type="PROSITE" id="PS51786">
    <property type="entry name" value="LON_PROTEOLYTIC"/>
    <property type="match status" value="1"/>
</dbReference>
<keyword evidence="1" id="KW-0378">Hydrolase</keyword>
<dbReference type="Proteomes" id="UP001589896">
    <property type="component" value="Unassembled WGS sequence"/>
</dbReference>
<feature type="domain" description="PDZ" evidence="3">
    <location>
        <begin position="134"/>
        <end position="216"/>
    </location>
</feature>
<dbReference type="InterPro" id="IPR036034">
    <property type="entry name" value="PDZ_sf"/>
</dbReference>
<comment type="caution">
    <text evidence="5">The sequence shown here is derived from an EMBL/GenBank/DDBJ whole genome shotgun (WGS) entry which is preliminary data.</text>
</comment>
<evidence type="ECO:0000256" key="1">
    <source>
        <dbReference type="PROSITE-ProRule" id="PRU01122"/>
    </source>
</evidence>
<protein>
    <recommendedName>
        <fullName evidence="1">endopeptidase La</fullName>
        <ecNumber evidence="1">3.4.21.53</ecNumber>
    </recommendedName>
</protein>